<accession>A0A1U7CK08</accession>
<organism evidence="1 2">
    <name type="scientific">Paludisphaera borealis</name>
    <dbReference type="NCBI Taxonomy" id="1387353"/>
    <lineage>
        <taxon>Bacteria</taxon>
        <taxon>Pseudomonadati</taxon>
        <taxon>Planctomycetota</taxon>
        <taxon>Planctomycetia</taxon>
        <taxon>Isosphaerales</taxon>
        <taxon>Isosphaeraceae</taxon>
        <taxon>Paludisphaera</taxon>
    </lineage>
</organism>
<evidence type="ECO:0000313" key="1">
    <source>
        <dbReference type="EMBL" id="APW59274.1"/>
    </source>
</evidence>
<name>A0A1U7CK08_9BACT</name>
<proteinExistence type="predicted"/>
<dbReference type="AlphaFoldDB" id="A0A1U7CK08"/>
<gene>
    <name evidence="1" type="ORF">BSF38_00690</name>
</gene>
<reference evidence="2" key="1">
    <citation type="submission" date="2016-12" db="EMBL/GenBank/DDBJ databases">
        <title>Comparative genomics of four Isosphaeraceae planctomycetes: a common pool of plasmids and glycoside hydrolase genes.</title>
        <authorList>
            <person name="Ivanova A."/>
        </authorList>
    </citation>
    <scope>NUCLEOTIDE SEQUENCE [LARGE SCALE GENOMIC DNA]</scope>
    <source>
        <strain evidence="2">PX4</strain>
    </source>
</reference>
<keyword evidence="2" id="KW-1185">Reference proteome</keyword>
<evidence type="ECO:0000313" key="2">
    <source>
        <dbReference type="Proteomes" id="UP000186309"/>
    </source>
</evidence>
<dbReference type="EMBL" id="CP019082">
    <property type="protein sequence ID" value="APW59274.1"/>
    <property type="molecule type" value="Genomic_DNA"/>
</dbReference>
<dbReference type="KEGG" id="pbor:BSF38_00690"/>
<protein>
    <submittedName>
        <fullName evidence="1">Uncharacterized protein</fullName>
    </submittedName>
</protein>
<dbReference type="RefSeq" id="WP_076343477.1">
    <property type="nucleotide sequence ID" value="NZ_CP019082.1"/>
</dbReference>
<dbReference type="Proteomes" id="UP000186309">
    <property type="component" value="Chromosome"/>
</dbReference>
<sequence>MTDADGRTHTIERLQSLLNRLSASDLTLVEANDLRAQVLDMLSESSAPAPVDPGSSPFRLRGRPTMACEALCC</sequence>